<gene>
    <name evidence="2" type="ORF">NDES1114_LOCUS32187</name>
</gene>
<reference evidence="2" key="1">
    <citation type="submission" date="2021-01" db="EMBL/GenBank/DDBJ databases">
        <authorList>
            <person name="Corre E."/>
            <person name="Pelletier E."/>
            <person name="Niang G."/>
            <person name="Scheremetjew M."/>
            <person name="Finn R."/>
            <person name="Kale V."/>
            <person name="Holt S."/>
            <person name="Cochrane G."/>
            <person name="Meng A."/>
            <person name="Brown T."/>
            <person name="Cohen L."/>
        </authorList>
    </citation>
    <scope>NUCLEOTIDE SEQUENCE</scope>
    <source>
        <strain evidence="2">CCAP 1951/1</strain>
    </source>
</reference>
<accession>A0A7S1QWS6</accession>
<organism evidence="2">
    <name type="scientific">Neobodo designis</name>
    <name type="common">Flagellated protozoan</name>
    <name type="synonym">Bodo designis</name>
    <dbReference type="NCBI Taxonomy" id="312471"/>
    <lineage>
        <taxon>Eukaryota</taxon>
        <taxon>Discoba</taxon>
        <taxon>Euglenozoa</taxon>
        <taxon>Kinetoplastea</taxon>
        <taxon>Metakinetoplastina</taxon>
        <taxon>Neobodonida</taxon>
        <taxon>Neobodo</taxon>
    </lineage>
</organism>
<feature type="region of interest" description="Disordered" evidence="1">
    <location>
        <begin position="39"/>
        <end position="58"/>
    </location>
</feature>
<evidence type="ECO:0000313" key="2">
    <source>
        <dbReference type="EMBL" id="CAD9149784.1"/>
    </source>
</evidence>
<dbReference type="EMBL" id="HBGF01048146">
    <property type="protein sequence ID" value="CAD9149784.1"/>
    <property type="molecule type" value="Transcribed_RNA"/>
</dbReference>
<dbReference type="AlphaFoldDB" id="A0A7S1QWS6"/>
<sequence length="185" mass="18823">MRDAQRPLTRLEVDGAGKVTRLAGVDGSVLRRTNIVAADRSSAESPTADAAAGRGEDGVASSYGADTLARVDGGASVDFHFPEAAESGATAEAWLVFRVQSATAGVTAMRVTGGATKDAVAAPLDRGGGLECYAARLELPDDFDGKVTVSVDGAPGAFAIVSVPPRKVEDGVPTHAPLLYVAATR</sequence>
<evidence type="ECO:0000256" key="1">
    <source>
        <dbReference type="SAM" id="MobiDB-lite"/>
    </source>
</evidence>
<name>A0A7S1QWS6_NEODS</name>
<proteinExistence type="predicted"/>
<protein>
    <submittedName>
        <fullName evidence="2">Uncharacterized protein</fullName>
    </submittedName>
</protein>